<name>A0AAW2T666_SESRA</name>
<proteinExistence type="predicted"/>
<gene>
    <name evidence="2" type="ORF">Sradi_2369100</name>
</gene>
<dbReference type="PANTHER" id="PTHR35707:SF1">
    <property type="entry name" value="SPC7 KINETOCHORE PROTEIN DOMAIN-CONTAINING PROTEIN"/>
    <property type="match status" value="1"/>
</dbReference>
<reference evidence="2" key="2">
    <citation type="journal article" date="2024" name="Plant">
        <title>Genomic evolution and insights into agronomic trait innovations of Sesamum species.</title>
        <authorList>
            <person name="Miao H."/>
            <person name="Wang L."/>
            <person name="Qu L."/>
            <person name="Liu H."/>
            <person name="Sun Y."/>
            <person name="Le M."/>
            <person name="Wang Q."/>
            <person name="Wei S."/>
            <person name="Zheng Y."/>
            <person name="Lin W."/>
            <person name="Duan Y."/>
            <person name="Cao H."/>
            <person name="Xiong S."/>
            <person name="Wang X."/>
            <person name="Wei L."/>
            <person name="Li C."/>
            <person name="Ma Q."/>
            <person name="Ju M."/>
            <person name="Zhao R."/>
            <person name="Li G."/>
            <person name="Mu C."/>
            <person name="Tian Q."/>
            <person name="Mei H."/>
            <person name="Zhang T."/>
            <person name="Gao T."/>
            <person name="Zhang H."/>
        </authorList>
    </citation>
    <scope>NUCLEOTIDE SEQUENCE</scope>
    <source>
        <strain evidence="2">G02</strain>
    </source>
</reference>
<feature type="region of interest" description="Disordered" evidence="1">
    <location>
        <begin position="215"/>
        <end position="282"/>
    </location>
</feature>
<dbReference type="PANTHER" id="PTHR35707">
    <property type="entry name" value="OS06G0608100 PROTEIN"/>
    <property type="match status" value="1"/>
</dbReference>
<reference evidence="2" key="1">
    <citation type="submission" date="2020-06" db="EMBL/GenBank/DDBJ databases">
        <authorList>
            <person name="Li T."/>
            <person name="Hu X."/>
            <person name="Zhang T."/>
            <person name="Song X."/>
            <person name="Zhang H."/>
            <person name="Dai N."/>
            <person name="Sheng W."/>
            <person name="Hou X."/>
            <person name="Wei L."/>
        </authorList>
    </citation>
    <scope>NUCLEOTIDE SEQUENCE</scope>
    <source>
        <strain evidence="2">G02</strain>
        <tissue evidence="2">Leaf</tissue>
    </source>
</reference>
<comment type="caution">
    <text evidence="2">The sequence shown here is derived from an EMBL/GenBank/DDBJ whole genome shotgun (WGS) entry which is preliminary data.</text>
</comment>
<dbReference type="EMBL" id="JACGWJ010000009">
    <property type="protein sequence ID" value="KAL0400258.1"/>
    <property type="molecule type" value="Genomic_DNA"/>
</dbReference>
<protein>
    <submittedName>
        <fullName evidence="2">Uncharacterized protein</fullName>
    </submittedName>
</protein>
<accession>A0AAW2T666</accession>
<evidence type="ECO:0000256" key="1">
    <source>
        <dbReference type="SAM" id="MobiDB-lite"/>
    </source>
</evidence>
<sequence>MYDKIEDSFYSSEKINHLDFSLTSLQAEDNFFGPVSANFIRPGRLSDSAASDDNHDVTMDSTAFSMHYRSLALSESGVDLKTPTGVQLFFEEKTQTNANMGSSMVFTLGKKPIPKSSMPVTEVNDSHNSNDMSLVGENPNKYNYDKLSPGLDALLAESSKNLLSVSVSDDVITSASPKRKESEILPSVDHGVDLVNPSDCIRKEIGGINSRNVLNGEESTPRREFGEANGPHRTFHRGLSPKTFSSSTLGAAASNIDNCKPNTSPDQMSKDESETALVPSTSSPVKQRQLLLTTVSPSQLLGAASPLLAKPVSLLRNDSVEHHETQTSIQKSISKLELLENSAFF</sequence>
<dbReference type="AlphaFoldDB" id="A0AAW2T666"/>
<evidence type="ECO:0000313" key="2">
    <source>
        <dbReference type="EMBL" id="KAL0400258.1"/>
    </source>
</evidence>
<feature type="compositionally biased region" description="Polar residues" evidence="1">
    <location>
        <begin position="242"/>
        <end position="267"/>
    </location>
</feature>
<organism evidence="2">
    <name type="scientific">Sesamum radiatum</name>
    <name type="common">Black benniseed</name>
    <dbReference type="NCBI Taxonomy" id="300843"/>
    <lineage>
        <taxon>Eukaryota</taxon>
        <taxon>Viridiplantae</taxon>
        <taxon>Streptophyta</taxon>
        <taxon>Embryophyta</taxon>
        <taxon>Tracheophyta</taxon>
        <taxon>Spermatophyta</taxon>
        <taxon>Magnoliopsida</taxon>
        <taxon>eudicotyledons</taxon>
        <taxon>Gunneridae</taxon>
        <taxon>Pentapetalae</taxon>
        <taxon>asterids</taxon>
        <taxon>lamiids</taxon>
        <taxon>Lamiales</taxon>
        <taxon>Pedaliaceae</taxon>
        <taxon>Sesamum</taxon>
    </lineage>
</organism>